<feature type="signal peptide" evidence="2">
    <location>
        <begin position="1"/>
        <end position="27"/>
    </location>
</feature>
<keyword evidence="5" id="KW-1185">Reference proteome</keyword>
<feature type="compositionally biased region" description="Low complexity" evidence="1">
    <location>
        <begin position="78"/>
        <end position="88"/>
    </location>
</feature>
<keyword evidence="2" id="KW-0732">Signal</keyword>
<evidence type="ECO:0000256" key="1">
    <source>
        <dbReference type="SAM" id="MobiDB-lite"/>
    </source>
</evidence>
<feature type="domain" description="DUF4232" evidence="3">
    <location>
        <begin position="90"/>
        <end position="220"/>
    </location>
</feature>
<dbReference type="PROSITE" id="PS51257">
    <property type="entry name" value="PROKAR_LIPOPROTEIN"/>
    <property type="match status" value="1"/>
</dbReference>
<organism evidence="4 5">
    <name type="scientific">Streptantibioticus parmotrematis</name>
    <dbReference type="NCBI Taxonomy" id="2873249"/>
    <lineage>
        <taxon>Bacteria</taxon>
        <taxon>Bacillati</taxon>
        <taxon>Actinomycetota</taxon>
        <taxon>Actinomycetes</taxon>
        <taxon>Kitasatosporales</taxon>
        <taxon>Streptomycetaceae</taxon>
        <taxon>Streptantibioticus</taxon>
    </lineage>
</organism>
<name>A0ABS7QTP4_9ACTN</name>
<dbReference type="InterPro" id="IPR025326">
    <property type="entry name" value="DUF4232"/>
</dbReference>
<dbReference type="RefSeq" id="WP_222978864.1">
    <property type="nucleotide sequence ID" value="NZ_JAINVZ010000010.1"/>
</dbReference>
<accession>A0ABS7QTP4</accession>
<evidence type="ECO:0000256" key="2">
    <source>
        <dbReference type="SAM" id="SignalP"/>
    </source>
</evidence>
<evidence type="ECO:0000313" key="5">
    <source>
        <dbReference type="Proteomes" id="UP001198565"/>
    </source>
</evidence>
<dbReference type="Proteomes" id="UP001198565">
    <property type="component" value="Unassembled WGS sequence"/>
</dbReference>
<dbReference type="EMBL" id="JAINVZ010000010">
    <property type="protein sequence ID" value="MBY8886566.1"/>
    <property type="molecule type" value="Genomic_DNA"/>
</dbReference>
<feature type="region of interest" description="Disordered" evidence="1">
    <location>
        <begin position="194"/>
        <end position="225"/>
    </location>
</feature>
<evidence type="ECO:0000259" key="3">
    <source>
        <dbReference type="Pfam" id="PF14016"/>
    </source>
</evidence>
<protein>
    <submittedName>
        <fullName evidence="4">DUF4232 domain-containing protein</fullName>
    </submittedName>
</protein>
<reference evidence="4 5" key="1">
    <citation type="submission" date="2021-08" db="EMBL/GenBank/DDBJ databases">
        <title>Streptomyces sp. PTM05 isolated from lichen.</title>
        <authorList>
            <person name="Somphong A."/>
            <person name="Phongsopitanun W."/>
            <person name="Tanasupawat S."/>
        </authorList>
    </citation>
    <scope>NUCLEOTIDE SEQUENCE [LARGE SCALE GENOMIC DNA]</scope>
    <source>
        <strain evidence="4 5">Ptm05</strain>
    </source>
</reference>
<gene>
    <name evidence="4" type="ORF">K7472_17080</name>
</gene>
<dbReference type="Pfam" id="PF14016">
    <property type="entry name" value="DUF4232"/>
    <property type="match status" value="1"/>
</dbReference>
<proteinExistence type="predicted"/>
<sequence>MTAKLNKAVRRTAAVLAVVALGAGATACGSSDDSSSTAASSSTPTSSSSSLPSSGSSSDASGGSSNSSGGSSSGNGASGSNASSSSSSTCRTANLRITAKNQGQNAPGAAPGLGAVLITFTNNGADCRMAGFPGVDLKTNYGTESVERDKQEVGIPFTLRAGKTATANVVYTINNTGGSGVEVTGLVITPPNETHSVTAPVTFSEPVSDKNTGRLEVTPVFKPGS</sequence>
<comment type="caution">
    <text evidence="4">The sequence shown here is derived from an EMBL/GenBank/DDBJ whole genome shotgun (WGS) entry which is preliminary data.</text>
</comment>
<evidence type="ECO:0000313" key="4">
    <source>
        <dbReference type="EMBL" id="MBY8886566.1"/>
    </source>
</evidence>
<feature type="compositionally biased region" description="Low complexity" evidence="1">
    <location>
        <begin position="26"/>
        <end position="70"/>
    </location>
</feature>
<feature type="region of interest" description="Disordered" evidence="1">
    <location>
        <begin position="26"/>
        <end position="88"/>
    </location>
</feature>
<feature type="chain" id="PRO_5045129288" evidence="2">
    <location>
        <begin position="28"/>
        <end position="225"/>
    </location>
</feature>